<dbReference type="PANTHER" id="PTHR36434">
    <property type="entry name" value="MEMBRANE PROTEASE YUGP-RELATED"/>
    <property type="match status" value="1"/>
</dbReference>
<organism evidence="2 3">
    <name type="scientific">Ignavigranum ruoffiae</name>
    <dbReference type="NCBI Taxonomy" id="89093"/>
    <lineage>
        <taxon>Bacteria</taxon>
        <taxon>Bacillati</taxon>
        <taxon>Bacillota</taxon>
        <taxon>Bacilli</taxon>
        <taxon>Lactobacillales</taxon>
        <taxon>Aerococcaceae</taxon>
        <taxon>Ignavigranum</taxon>
    </lineage>
</organism>
<keyword evidence="1" id="KW-1133">Transmembrane helix</keyword>
<keyword evidence="3" id="KW-1185">Reference proteome</keyword>
<feature type="transmembrane region" description="Helical" evidence="1">
    <location>
        <begin position="134"/>
        <end position="160"/>
    </location>
</feature>
<dbReference type="RefSeq" id="WP_412457633.1">
    <property type="nucleotide sequence ID" value="NZ_FOEN01000005.1"/>
</dbReference>
<dbReference type="Pfam" id="PF04298">
    <property type="entry name" value="Zn_peptidase_2"/>
    <property type="match status" value="1"/>
</dbReference>
<keyword evidence="1" id="KW-0812">Transmembrane</keyword>
<keyword evidence="1" id="KW-0472">Membrane</keyword>
<sequence>MFYFDSTYILVLLGMALAMFAQYRVKSAFEKYQELETANRVNGRQAAEFILQQANIPNVAVGHISGQLTDHYDPRDKTLKLSDATYQSTSVAAVAVAAHECGHAVQDAQGYFFLNFRNAIVPVVQIGSSLAMPLILMGLIMSWAQLFNLGLILFSLALIFQLVTLPVEFDASRRALSILQDNGLFTQAEIPAARAVLRAAAFTYVAATISTALQLLRFILLANNRRR</sequence>
<name>A0A1H9DJP9_9LACT</name>
<dbReference type="EMBL" id="FOEN01000005">
    <property type="protein sequence ID" value="SEQ13669.1"/>
    <property type="molecule type" value="Genomic_DNA"/>
</dbReference>
<dbReference type="Proteomes" id="UP000198833">
    <property type="component" value="Unassembled WGS sequence"/>
</dbReference>
<reference evidence="2 3" key="1">
    <citation type="submission" date="2016-10" db="EMBL/GenBank/DDBJ databases">
        <authorList>
            <person name="de Groot N.N."/>
        </authorList>
    </citation>
    <scope>NUCLEOTIDE SEQUENCE [LARGE SCALE GENOMIC DNA]</scope>
    <source>
        <strain evidence="2 3">DSM 15695</strain>
    </source>
</reference>
<accession>A0A1H9DJP9</accession>
<evidence type="ECO:0000313" key="3">
    <source>
        <dbReference type="Proteomes" id="UP000198833"/>
    </source>
</evidence>
<dbReference type="PANTHER" id="PTHR36434:SF1">
    <property type="entry name" value="MEMBRANE PROTEASE YUGP-RELATED"/>
    <property type="match status" value="1"/>
</dbReference>
<feature type="transmembrane region" description="Helical" evidence="1">
    <location>
        <begin position="201"/>
        <end position="222"/>
    </location>
</feature>
<dbReference type="AlphaFoldDB" id="A0A1H9DJP9"/>
<proteinExistence type="predicted"/>
<evidence type="ECO:0008006" key="4">
    <source>
        <dbReference type="Google" id="ProtNLM"/>
    </source>
</evidence>
<evidence type="ECO:0000313" key="2">
    <source>
        <dbReference type="EMBL" id="SEQ13669.1"/>
    </source>
</evidence>
<protein>
    <recommendedName>
        <fullName evidence="4">Neutral zinc metallopeptidase</fullName>
    </recommendedName>
</protein>
<dbReference type="InterPro" id="IPR007395">
    <property type="entry name" value="Zn_peptidase_2"/>
</dbReference>
<evidence type="ECO:0000256" key="1">
    <source>
        <dbReference type="SAM" id="Phobius"/>
    </source>
</evidence>
<gene>
    <name evidence="2" type="ORF">SAMN04488558_105164</name>
</gene>
<feature type="transmembrane region" description="Helical" evidence="1">
    <location>
        <begin position="6"/>
        <end position="23"/>
    </location>
</feature>